<keyword evidence="11" id="KW-1185">Reference proteome</keyword>
<organism evidence="10 11">
    <name type="scientific">Flemingia macrophylla</name>
    <dbReference type="NCBI Taxonomy" id="520843"/>
    <lineage>
        <taxon>Eukaryota</taxon>
        <taxon>Viridiplantae</taxon>
        <taxon>Streptophyta</taxon>
        <taxon>Embryophyta</taxon>
        <taxon>Tracheophyta</taxon>
        <taxon>Spermatophyta</taxon>
        <taxon>Magnoliopsida</taxon>
        <taxon>eudicotyledons</taxon>
        <taxon>Gunneridae</taxon>
        <taxon>Pentapetalae</taxon>
        <taxon>rosids</taxon>
        <taxon>fabids</taxon>
        <taxon>Fabales</taxon>
        <taxon>Fabaceae</taxon>
        <taxon>Papilionoideae</taxon>
        <taxon>50 kb inversion clade</taxon>
        <taxon>NPAAA clade</taxon>
        <taxon>indigoferoid/millettioid clade</taxon>
        <taxon>Phaseoleae</taxon>
        <taxon>Flemingia</taxon>
    </lineage>
</organism>
<dbReference type="GO" id="GO:0016020">
    <property type="term" value="C:membrane"/>
    <property type="evidence" value="ECO:0007669"/>
    <property type="project" value="UniProtKB-SubCell"/>
</dbReference>
<keyword evidence="7" id="KW-0472">Membrane</keyword>
<keyword evidence="3" id="KW-0812">Transmembrane</keyword>
<dbReference type="PANTHER" id="PTHR48061">
    <property type="entry name" value="LEUCINE-RICH REPEAT RECEPTOR PROTEIN KINASE EMS1-LIKE-RELATED"/>
    <property type="match status" value="1"/>
</dbReference>
<reference evidence="10 11" key="1">
    <citation type="submission" date="2024-08" db="EMBL/GenBank/DDBJ databases">
        <title>Insights into the chromosomal genome structure of Flemingia macrophylla.</title>
        <authorList>
            <person name="Ding Y."/>
            <person name="Zhao Y."/>
            <person name="Bi W."/>
            <person name="Wu M."/>
            <person name="Zhao G."/>
            <person name="Gong Y."/>
            <person name="Li W."/>
            <person name="Zhang P."/>
        </authorList>
    </citation>
    <scope>NUCLEOTIDE SEQUENCE [LARGE SCALE GENOMIC DNA]</scope>
    <source>
        <strain evidence="10">DYQJB</strain>
        <tissue evidence="10">Leaf</tissue>
    </source>
</reference>
<evidence type="ECO:0000256" key="3">
    <source>
        <dbReference type="ARBA" id="ARBA00022692"/>
    </source>
</evidence>
<dbReference type="InterPro" id="IPR001611">
    <property type="entry name" value="Leu-rich_rpt"/>
</dbReference>
<dbReference type="SUPFAM" id="SSF52058">
    <property type="entry name" value="L domain-like"/>
    <property type="match status" value="1"/>
</dbReference>
<dbReference type="EMBL" id="JBGMDY010000004">
    <property type="protein sequence ID" value="KAL2337717.1"/>
    <property type="molecule type" value="Genomic_DNA"/>
</dbReference>
<protein>
    <submittedName>
        <fullName evidence="10">Uncharacterized protein</fullName>
    </submittedName>
</protein>
<evidence type="ECO:0000256" key="5">
    <source>
        <dbReference type="ARBA" id="ARBA00022737"/>
    </source>
</evidence>
<sequence length="213" mass="24427">MPDLQVLNISHNFLTRLEGPSKIFLSTWITLTLVTIKFKGRYLFFAEFLNIWISQETNLALLFHEILISGRIPSCVMKMSLNFEVFNLKNNNLSGSIPHTFPPYCALWTINLHRNLLDGPIPKSIVNWSKLEVLDLGSNQIIGGFPCSLKEMSQLRIIVLRKNKFQGSLRCLKAHNATWEMLQILDIAFNNFSGKLPGSFLTTWKKYMAHKSI</sequence>
<dbReference type="Gene3D" id="3.80.10.10">
    <property type="entry name" value="Ribonuclease Inhibitor"/>
    <property type="match status" value="1"/>
</dbReference>
<keyword evidence="6" id="KW-1133">Transmembrane helix</keyword>
<evidence type="ECO:0000256" key="7">
    <source>
        <dbReference type="ARBA" id="ARBA00023136"/>
    </source>
</evidence>
<evidence type="ECO:0000313" key="11">
    <source>
        <dbReference type="Proteomes" id="UP001603857"/>
    </source>
</evidence>
<keyword evidence="4" id="KW-0732">Signal</keyword>
<name>A0ABD1MPH8_9FABA</name>
<comment type="caution">
    <text evidence="10">The sequence shown here is derived from an EMBL/GenBank/DDBJ whole genome shotgun (WGS) entry which is preliminary data.</text>
</comment>
<proteinExistence type="predicted"/>
<gene>
    <name evidence="10" type="ORF">Fmac_012163</name>
</gene>
<keyword evidence="2" id="KW-0433">Leucine-rich repeat</keyword>
<evidence type="ECO:0000256" key="6">
    <source>
        <dbReference type="ARBA" id="ARBA00022989"/>
    </source>
</evidence>
<evidence type="ECO:0000256" key="9">
    <source>
        <dbReference type="ARBA" id="ARBA00023180"/>
    </source>
</evidence>
<dbReference type="Pfam" id="PF00560">
    <property type="entry name" value="LRR_1"/>
    <property type="match status" value="3"/>
</dbReference>
<evidence type="ECO:0000256" key="8">
    <source>
        <dbReference type="ARBA" id="ARBA00023170"/>
    </source>
</evidence>
<comment type="subcellular location">
    <subcellularLocation>
        <location evidence="1">Membrane</location>
        <topology evidence="1">Single-pass type I membrane protein</topology>
    </subcellularLocation>
</comment>
<evidence type="ECO:0000256" key="1">
    <source>
        <dbReference type="ARBA" id="ARBA00004479"/>
    </source>
</evidence>
<dbReference type="AlphaFoldDB" id="A0ABD1MPH8"/>
<dbReference type="Proteomes" id="UP001603857">
    <property type="component" value="Unassembled WGS sequence"/>
</dbReference>
<evidence type="ECO:0000313" key="10">
    <source>
        <dbReference type="EMBL" id="KAL2337717.1"/>
    </source>
</evidence>
<dbReference type="FunFam" id="3.80.10.10:FF:000383">
    <property type="entry name" value="Leucine-rich repeat receptor protein kinase EMS1"/>
    <property type="match status" value="1"/>
</dbReference>
<evidence type="ECO:0000256" key="2">
    <source>
        <dbReference type="ARBA" id="ARBA00022614"/>
    </source>
</evidence>
<dbReference type="PANTHER" id="PTHR48061:SF49">
    <property type="entry name" value="DISEASE RESISTANCE FAMILY PROTEIN_LRR PROTEIN"/>
    <property type="match status" value="1"/>
</dbReference>
<keyword evidence="9" id="KW-0325">Glycoprotein</keyword>
<keyword evidence="5" id="KW-0677">Repeat</keyword>
<accession>A0ABD1MPH8</accession>
<dbReference type="InterPro" id="IPR032675">
    <property type="entry name" value="LRR_dom_sf"/>
</dbReference>
<dbReference type="InterPro" id="IPR046956">
    <property type="entry name" value="RLP23-like"/>
</dbReference>
<keyword evidence="8" id="KW-0675">Receptor</keyword>
<evidence type="ECO:0000256" key="4">
    <source>
        <dbReference type="ARBA" id="ARBA00022729"/>
    </source>
</evidence>